<evidence type="ECO:0000256" key="1">
    <source>
        <dbReference type="SAM" id="Phobius"/>
    </source>
</evidence>
<sequence length="195" mass="20750">MTWSELALVVLVVAAVVVWLAWISASRLDRLHRKVVASRIALQAQLARRAGASIDLASSGLLDPAGAVLVADAAFAVVEDVGPPVTPGAELALVGMGQDRERAESDLSATLRSALGDDEALRELRATSAGADLVGQLGAAWYRAQLARRFHNEAVAQARRARRTWYVRLLRLSGHAALPRTVELDDQMPAGLTGS</sequence>
<keyword evidence="3" id="KW-1185">Reference proteome</keyword>
<dbReference type="OrthoDB" id="3214694at2"/>
<dbReference type="STRING" id="526729.SAMN04324258_3021"/>
<keyword evidence="1" id="KW-0812">Transmembrane</keyword>
<evidence type="ECO:0008006" key="4">
    <source>
        <dbReference type="Google" id="ProtNLM"/>
    </source>
</evidence>
<dbReference type="Proteomes" id="UP000189777">
    <property type="component" value="Unassembled WGS sequence"/>
</dbReference>
<name>A0A1T5L6P3_9MICO</name>
<dbReference type="AlphaFoldDB" id="A0A1T5L6P3"/>
<accession>A0A1T5L6P3</accession>
<evidence type="ECO:0000313" key="2">
    <source>
        <dbReference type="EMBL" id="SKC71610.1"/>
    </source>
</evidence>
<protein>
    <recommendedName>
        <fullName evidence="4">LemA protein</fullName>
    </recommendedName>
</protein>
<keyword evidence="1" id="KW-1133">Transmembrane helix</keyword>
<keyword evidence="1" id="KW-0472">Membrane</keyword>
<dbReference type="EMBL" id="FUZQ01000005">
    <property type="protein sequence ID" value="SKC71610.1"/>
    <property type="molecule type" value="Genomic_DNA"/>
</dbReference>
<organism evidence="2 3">
    <name type="scientific">Krasilnikoviella flava</name>
    <dbReference type="NCBI Taxonomy" id="526729"/>
    <lineage>
        <taxon>Bacteria</taxon>
        <taxon>Bacillati</taxon>
        <taxon>Actinomycetota</taxon>
        <taxon>Actinomycetes</taxon>
        <taxon>Micrococcales</taxon>
        <taxon>Promicromonosporaceae</taxon>
        <taxon>Krasilnikoviella</taxon>
    </lineage>
</organism>
<gene>
    <name evidence="2" type="ORF">SAMN04324258_3021</name>
</gene>
<feature type="transmembrane region" description="Helical" evidence="1">
    <location>
        <begin position="6"/>
        <end position="25"/>
    </location>
</feature>
<dbReference type="RefSeq" id="WP_079575289.1">
    <property type="nucleotide sequence ID" value="NZ_FUZQ01000005.1"/>
</dbReference>
<proteinExistence type="predicted"/>
<reference evidence="2 3" key="1">
    <citation type="submission" date="2017-02" db="EMBL/GenBank/DDBJ databases">
        <authorList>
            <person name="Peterson S.W."/>
        </authorList>
    </citation>
    <scope>NUCLEOTIDE SEQUENCE [LARGE SCALE GENOMIC DNA]</scope>
    <source>
        <strain evidence="2 3">DSM 21481</strain>
    </source>
</reference>
<evidence type="ECO:0000313" key="3">
    <source>
        <dbReference type="Proteomes" id="UP000189777"/>
    </source>
</evidence>